<gene>
    <name evidence="2" type="ORF">QYF68_29520</name>
</gene>
<proteinExistence type="predicted"/>
<feature type="signal peptide" evidence="1">
    <location>
        <begin position="1"/>
        <end position="29"/>
    </location>
</feature>
<comment type="caution">
    <text evidence="2">The sequence shown here is derived from an EMBL/GenBank/DDBJ whole genome shotgun (WGS) entry which is preliminary data.</text>
</comment>
<dbReference type="EMBL" id="JAUHTC010000096">
    <property type="protein sequence ID" value="MDN4521928.1"/>
    <property type="molecule type" value="Genomic_DNA"/>
</dbReference>
<dbReference type="RefSeq" id="WP_011781299.1">
    <property type="nucleotide sequence ID" value="NZ_CP070380.1"/>
</dbReference>
<keyword evidence="3" id="KW-1185">Reference proteome</keyword>
<evidence type="ECO:0000313" key="2">
    <source>
        <dbReference type="EMBL" id="MDN4521928.1"/>
    </source>
</evidence>
<sequence length="174" mass="19070">MRATRLVSGLAATAIAVLGSLSIAPVAQADDSDWGVDISGTWRVFSDGQWARTNQVKIEQQSVLETWTVNVSCVSPIECSGEVKSSLGWTGTARLDDFWFVEHVVPNWMPCPNGTFATGYQKFLLWGVDPPTQHRIRRNMSIMAGRNITKSDSGACGVNLSKVIELPVRMEKIS</sequence>
<protein>
    <recommendedName>
        <fullName evidence="4">Secreted protein</fullName>
    </recommendedName>
</protein>
<name>A0ABT8HME2_MYCAO</name>
<evidence type="ECO:0000313" key="3">
    <source>
        <dbReference type="Proteomes" id="UP001172687"/>
    </source>
</evidence>
<dbReference type="Proteomes" id="UP001172687">
    <property type="component" value="Unassembled WGS sequence"/>
</dbReference>
<organism evidence="2 3">
    <name type="scientific">Mycolicibacterium austroafricanum</name>
    <name type="common">Mycobacterium austroafricanum</name>
    <dbReference type="NCBI Taxonomy" id="39687"/>
    <lineage>
        <taxon>Bacteria</taxon>
        <taxon>Bacillati</taxon>
        <taxon>Actinomycetota</taxon>
        <taxon>Actinomycetes</taxon>
        <taxon>Mycobacteriales</taxon>
        <taxon>Mycobacteriaceae</taxon>
        <taxon>Mycolicibacterium</taxon>
    </lineage>
</organism>
<keyword evidence="1" id="KW-0732">Signal</keyword>
<evidence type="ECO:0008006" key="4">
    <source>
        <dbReference type="Google" id="ProtNLM"/>
    </source>
</evidence>
<reference evidence="2" key="1">
    <citation type="submission" date="2023-07" db="EMBL/GenBank/DDBJ databases">
        <title>Degradation of tert-butanol by M. austroafricanum TBA100.</title>
        <authorList>
            <person name="Helbich S."/>
            <person name="Vainshtein Y."/>
        </authorList>
    </citation>
    <scope>NUCLEOTIDE SEQUENCE</scope>
    <source>
        <strain evidence="2">TBA100</strain>
    </source>
</reference>
<evidence type="ECO:0000256" key="1">
    <source>
        <dbReference type="SAM" id="SignalP"/>
    </source>
</evidence>
<accession>A0ABT8HME2</accession>
<feature type="chain" id="PRO_5045331400" description="Secreted protein" evidence="1">
    <location>
        <begin position="30"/>
        <end position="174"/>
    </location>
</feature>